<dbReference type="HAMAP" id="MF_00169">
    <property type="entry name" value="AroQ"/>
    <property type="match status" value="1"/>
</dbReference>
<dbReference type="AlphaFoldDB" id="A0A5J4P6Z7"/>
<dbReference type="SUPFAM" id="SSF52304">
    <property type="entry name" value="Type II 3-dehydroquinate dehydratase"/>
    <property type="match status" value="1"/>
</dbReference>
<evidence type="ECO:0000256" key="2">
    <source>
        <dbReference type="ARBA" id="ARBA00023239"/>
    </source>
</evidence>
<dbReference type="PANTHER" id="PTHR21272:SF3">
    <property type="entry name" value="CATABOLIC 3-DEHYDROQUINASE"/>
    <property type="match status" value="1"/>
</dbReference>
<dbReference type="NCBIfam" id="NF003805">
    <property type="entry name" value="PRK05395.1-2"/>
    <property type="match status" value="1"/>
</dbReference>
<dbReference type="InterPro" id="IPR036441">
    <property type="entry name" value="DHquinase_II_sf"/>
</dbReference>
<organism evidence="3">
    <name type="scientific">termite gut metagenome</name>
    <dbReference type="NCBI Taxonomy" id="433724"/>
    <lineage>
        <taxon>unclassified sequences</taxon>
        <taxon>metagenomes</taxon>
        <taxon>organismal metagenomes</taxon>
    </lineage>
</organism>
<sequence length="149" mass="16577">PKTGFKLPEVLTVEEIDALISCIDLSKKEGQRNKAILETLYRLRENYTGIEISYFQSNSEGELIDKIQTVGFQVDDIILNAGAYTHTSIALHDAIRSVLAPVIDVHISNVYGREEFRHKSIIASACKGVICGFGMESYRLEVEATLSIN</sequence>
<dbReference type="InterPro" id="IPR001874">
    <property type="entry name" value="DHquinase_II"/>
</dbReference>
<proteinExistence type="inferred from homology"/>
<reference evidence="3" key="1">
    <citation type="submission" date="2019-03" db="EMBL/GenBank/DDBJ databases">
        <title>Single cell metagenomics reveals metabolic interactions within the superorganism composed of flagellate Streblomastix strix and complex community of Bacteroidetes bacteria on its surface.</title>
        <authorList>
            <person name="Treitli S.C."/>
            <person name="Kolisko M."/>
            <person name="Husnik F."/>
            <person name="Keeling P."/>
            <person name="Hampl V."/>
        </authorList>
    </citation>
    <scope>NUCLEOTIDE SEQUENCE</scope>
    <source>
        <strain evidence="3">STM</strain>
    </source>
</reference>
<dbReference type="Gene3D" id="3.40.50.9100">
    <property type="entry name" value="Dehydroquinase, class II"/>
    <property type="match status" value="1"/>
</dbReference>
<evidence type="ECO:0000256" key="1">
    <source>
        <dbReference type="ARBA" id="ARBA00012060"/>
    </source>
</evidence>
<dbReference type="PANTHER" id="PTHR21272">
    <property type="entry name" value="CATABOLIC 3-DEHYDROQUINASE"/>
    <property type="match status" value="1"/>
</dbReference>
<gene>
    <name evidence="3" type="ORF">EZS27_043540</name>
</gene>
<dbReference type="EC" id="4.2.1.10" evidence="1"/>
<dbReference type="EMBL" id="SNRY01011209">
    <property type="protein sequence ID" value="KAA6304810.1"/>
    <property type="molecule type" value="Genomic_DNA"/>
</dbReference>
<dbReference type="NCBIfam" id="NF003807">
    <property type="entry name" value="PRK05395.1-4"/>
    <property type="match status" value="1"/>
</dbReference>
<keyword evidence="2" id="KW-0456">Lyase</keyword>
<dbReference type="GO" id="GO:0019631">
    <property type="term" value="P:quinate catabolic process"/>
    <property type="evidence" value="ECO:0007669"/>
    <property type="project" value="TreeGrafter"/>
</dbReference>
<dbReference type="Pfam" id="PF01220">
    <property type="entry name" value="DHquinase_II"/>
    <property type="match status" value="1"/>
</dbReference>
<dbReference type="CDD" id="cd00466">
    <property type="entry name" value="DHQase_II"/>
    <property type="match status" value="1"/>
</dbReference>
<evidence type="ECO:0000313" key="3">
    <source>
        <dbReference type="EMBL" id="KAA6304810.1"/>
    </source>
</evidence>
<dbReference type="GO" id="GO:0003855">
    <property type="term" value="F:3-dehydroquinate dehydratase activity"/>
    <property type="evidence" value="ECO:0007669"/>
    <property type="project" value="UniProtKB-EC"/>
</dbReference>
<comment type="caution">
    <text evidence="3">The sequence shown here is derived from an EMBL/GenBank/DDBJ whole genome shotgun (WGS) entry which is preliminary data.</text>
</comment>
<name>A0A5J4P6Z7_9ZZZZ</name>
<accession>A0A5J4P6Z7</accession>
<protein>
    <recommendedName>
        <fullName evidence="1">3-dehydroquinate dehydratase</fullName>
        <ecNumber evidence="1">4.2.1.10</ecNumber>
    </recommendedName>
</protein>
<feature type="non-terminal residue" evidence="3">
    <location>
        <position position="1"/>
    </location>
</feature>